<dbReference type="InterPro" id="IPR027417">
    <property type="entry name" value="P-loop_NTPase"/>
</dbReference>
<dbReference type="SMART" id="SM00382">
    <property type="entry name" value="AAA"/>
    <property type="match status" value="1"/>
</dbReference>
<dbReference type="InterPro" id="IPR007831">
    <property type="entry name" value="T2SS_GspE_N"/>
</dbReference>
<dbReference type="GO" id="GO:0016887">
    <property type="term" value="F:ATP hydrolysis activity"/>
    <property type="evidence" value="ECO:0007669"/>
    <property type="project" value="TreeGrafter"/>
</dbReference>
<evidence type="ECO:0000313" key="5">
    <source>
        <dbReference type="EMBL" id="KFN48458.1"/>
    </source>
</evidence>
<accession>A0A091B773</accession>
<comment type="caution">
    <text evidence="5">The sequence shown here is derived from an EMBL/GenBank/DDBJ whole genome shotgun (WGS) entry which is preliminary data.</text>
</comment>
<evidence type="ECO:0000256" key="1">
    <source>
        <dbReference type="ARBA" id="ARBA00006611"/>
    </source>
</evidence>
<evidence type="ECO:0000256" key="2">
    <source>
        <dbReference type="ARBA" id="ARBA00022741"/>
    </source>
</evidence>
<evidence type="ECO:0000256" key="3">
    <source>
        <dbReference type="ARBA" id="ARBA00022840"/>
    </source>
</evidence>
<evidence type="ECO:0000313" key="6">
    <source>
        <dbReference type="Proteomes" id="UP000029392"/>
    </source>
</evidence>
<reference evidence="5 6" key="1">
    <citation type="submission" date="2013-09" db="EMBL/GenBank/DDBJ databases">
        <title>Genome sequencing of Arenimonas malthae.</title>
        <authorList>
            <person name="Chen F."/>
            <person name="Wang G."/>
        </authorList>
    </citation>
    <scope>NUCLEOTIDE SEQUENCE [LARGE SCALE GENOMIC DNA]</scope>
    <source>
        <strain evidence="5 6">CC-JY-1</strain>
    </source>
</reference>
<dbReference type="PATRIC" id="fig|1384054.3.peg.1305"/>
<dbReference type="SUPFAM" id="SSF160246">
    <property type="entry name" value="EspE N-terminal domain-like"/>
    <property type="match status" value="1"/>
</dbReference>
<keyword evidence="6" id="KW-1185">Reference proteome</keyword>
<dbReference type="Pfam" id="PF05157">
    <property type="entry name" value="MshEN"/>
    <property type="match status" value="1"/>
</dbReference>
<dbReference type="STRING" id="1384054.N790_06455"/>
<dbReference type="AlphaFoldDB" id="A0A091B773"/>
<dbReference type="OrthoDB" id="9804785at2"/>
<dbReference type="GO" id="GO:0005524">
    <property type="term" value="F:ATP binding"/>
    <property type="evidence" value="ECO:0007669"/>
    <property type="project" value="UniProtKB-KW"/>
</dbReference>
<evidence type="ECO:0000259" key="4">
    <source>
        <dbReference type="PROSITE" id="PS00662"/>
    </source>
</evidence>
<feature type="domain" description="Bacterial type II secretion system protein E" evidence="4">
    <location>
        <begin position="350"/>
        <end position="364"/>
    </location>
</feature>
<proteinExistence type="inferred from homology"/>
<dbReference type="Proteomes" id="UP000029392">
    <property type="component" value="Unassembled WGS sequence"/>
</dbReference>
<dbReference type="GO" id="GO:0005886">
    <property type="term" value="C:plasma membrane"/>
    <property type="evidence" value="ECO:0007669"/>
    <property type="project" value="TreeGrafter"/>
</dbReference>
<dbReference type="EMBL" id="AVCH01000151">
    <property type="protein sequence ID" value="KFN48458.1"/>
    <property type="molecule type" value="Genomic_DNA"/>
</dbReference>
<dbReference type="Pfam" id="PF00437">
    <property type="entry name" value="T2SSE"/>
    <property type="match status" value="1"/>
</dbReference>
<dbReference type="InterPro" id="IPR001482">
    <property type="entry name" value="T2SS/T4SS_dom"/>
</dbReference>
<dbReference type="eggNOG" id="COG2804">
    <property type="taxonomic scope" value="Bacteria"/>
</dbReference>
<dbReference type="Gene3D" id="3.30.450.90">
    <property type="match status" value="1"/>
</dbReference>
<dbReference type="CDD" id="cd01129">
    <property type="entry name" value="PulE-GspE-like"/>
    <property type="match status" value="1"/>
</dbReference>
<dbReference type="Gene3D" id="3.40.50.300">
    <property type="entry name" value="P-loop containing nucleotide triphosphate hydrolases"/>
    <property type="match status" value="1"/>
</dbReference>
<name>A0A091B773_9GAMM</name>
<dbReference type="PANTHER" id="PTHR30258">
    <property type="entry name" value="TYPE II SECRETION SYSTEM PROTEIN GSPE-RELATED"/>
    <property type="match status" value="1"/>
</dbReference>
<organism evidence="5 6">
    <name type="scientific">Arenimonas malthae CC-JY-1</name>
    <dbReference type="NCBI Taxonomy" id="1384054"/>
    <lineage>
        <taxon>Bacteria</taxon>
        <taxon>Pseudomonadati</taxon>
        <taxon>Pseudomonadota</taxon>
        <taxon>Gammaproteobacteria</taxon>
        <taxon>Lysobacterales</taxon>
        <taxon>Lysobacteraceae</taxon>
        <taxon>Arenimonas</taxon>
    </lineage>
</organism>
<dbReference type="PROSITE" id="PS00662">
    <property type="entry name" value="T2SP_E"/>
    <property type="match status" value="1"/>
</dbReference>
<dbReference type="InterPro" id="IPR037257">
    <property type="entry name" value="T2SS_E_N_sf"/>
</dbReference>
<dbReference type="PANTHER" id="PTHR30258:SF2">
    <property type="entry name" value="COMG OPERON PROTEIN 1"/>
    <property type="match status" value="1"/>
</dbReference>
<protein>
    <recommendedName>
        <fullName evidence="4">Bacterial type II secretion system protein E domain-containing protein</fullName>
    </recommendedName>
</protein>
<dbReference type="SUPFAM" id="SSF52540">
    <property type="entry name" value="P-loop containing nucleoside triphosphate hydrolases"/>
    <property type="match status" value="1"/>
</dbReference>
<comment type="similarity">
    <text evidence="1">Belongs to the GSP E family.</text>
</comment>
<keyword evidence="2" id="KW-0547">Nucleotide-binding</keyword>
<dbReference type="Gene3D" id="3.30.300.160">
    <property type="entry name" value="Type II secretion system, protein E, N-terminal domain"/>
    <property type="match status" value="1"/>
</dbReference>
<gene>
    <name evidence="5" type="ORF">N790_06455</name>
</gene>
<keyword evidence="3" id="KW-0067">ATP-binding</keyword>
<dbReference type="InterPro" id="IPR003593">
    <property type="entry name" value="AAA+_ATPase"/>
</dbReference>
<sequence length="528" mass="57013">MPMAEAPPRDAAQVTAAGNIEQLLAQRLGLPFITLAGKVPSPGALAMVPAELAYARSILPLDVHGDVLRVALADPADADTIHLLQFLAGKRLQLFVAARADLDRAIASHYGDSHGADLFEVSKDDEIVETPQAAARPSVPDEQRYMLRPIVRLVAHILTMAVRRGASDIHIRPGEGDVDLVFRIDGVLVPIRTFSQSLLPMVVGRIKILGAMDITERRLPQDGQARIGVNGRMVDLRISTIPTIHGESVVIRLLNTSIAMKSIADLGLSPQDAARLADACERNQGMVLVTGPTGSGKSTTLYAALNSILQRNVNIITVENPVEYHIPGVEQVPINAEVGLTFSRVLRNILRHDPDVIMVGEIRDHETAKIAVESALTGHLMLSTLHTNSAAATIARLLEMDVEAYLIRATLLCILSQRLVRLICPDCKAPDAVDPSLRQAMGLGEGEVFYAGRGCPACNGTGSRGRRMTYELLFVTPAMRQLIVDDADSDAINAQAEADGMVPLPRHAVELARQGLIPLNEAYRMRAD</sequence>